<accession>A0A0E9UJY1</accession>
<sequence>MVLLAPDAQAHWVPKHERINGNEKKSHIFFCLGLVRV</sequence>
<reference evidence="1" key="1">
    <citation type="submission" date="2014-11" db="EMBL/GenBank/DDBJ databases">
        <authorList>
            <person name="Amaro Gonzalez C."/>
        </authorList>
    </citation>
    <scope>NUCLEOTIDE SEQUENCE</scope>
</reference>
<reference evidence="1" key="2">
    <citation type="journal article" date="2015" name="Fish Shellfish Immunol.">
        <title>Early steps in the European eel (Anguilla anguilla)-Vibrio vulnificus interaction in the gills: Role of the RtxA13 toxin.</title>
        <authorList>
            <person name="Callol A."/>
            <person name="Pajuelo D."/>
            <person name="Ebbesson L."/>
            <person name="Teles M."/>
            <person name="MacKenzie S."/>
            <person name="Amaro C."/>
        </authorList>
    </citation>
    <scope>NUCLEOTIDE SEQUENCE</scope>
</reference>
<protein>
    <submittedName>
        <fullName evidence="1">Uncharacterized protein</fullName>
    </submittedName>
</protein>
<dbReference type="EMBL" id="GBXM01042997">
    <property type="protein sequence ID" value="JAH65580.1"/>
    <property type="molecule type" value="Transcribed_RNA"/>
</dbReference>
<proteinExistence type="predicted"/>
<organism evidence="1">
    <name type="scientific">Anguilla anguilla</name>
    <name type="common">European freshwater eel</name>
    <name type="synonym">Muraena anguilla</name>
    <dbReference type="NCBI Taxonomy" id="7936"/>
    <lineage>
        <taxon>Eukaryota</taxon>
        <taxon>Metazoa</taxon>
        <taxon>Chordata</taxon>
        <taxon>Craniata</taxon>
        <taxon>Vertebrata</taxon>
        <taxon>Euteleostomi</taxon>
        <taxon>Actinopterygii</taxon>
        <taxon>Neopterygii</taxon>
        <taxon>Teleostei</taxon>
        <taxon>Anguilliformes</taxon>
        <taxon>Anguillidae</taxon>
        <taxon>Anguilla</taxon>
    </lineage>
</organism>
<evidence type="ECO:0000313" key="1">
    <source>
        <dbReference type="EMBL" id="JAH65580.1"/>
    </source>
</evidence>
<dbReference type="AlphaFoldDB" id="A0A0E9UJY1"/>
<name>A0A0E9UJY1_ANGAN</name>